<dbReference type="GO" id="GO:0004458">
    <property type="term" value="F:D-lactate dehydrogenase (cytochrome) activity"/>
    <property type="evidence" value="ECO:0007669"/>
    <property type="project" value="UniProtKB-EC"/>
</dbReference>
<keyword evidence="6" id="KW-0560">Oxidoreductase</keyword>
<evidence type="ECO:0000256" key="1">
    <source>
        <dbReference type="ARBA" id="ARBA00001974"/>
    </source>
</evidence>
<evidence type="ECO:0000256" key="4">
    <source>
        <dbReference type="ARBA" id="ARBA00022827"/>
    </source>
</evidence>
<dbReference type="GO" id="GO:0008720">
    <property type="term" value="F:D-lactate dehydrogenase (NAD+) activity"/>
    <property type="evidence" value="ECO:0007669"/>
    <property type="project" value="TreeGrafter"/>
</dbReference>
<dbReference type="InterPro" id="IPR016171">
    <property type="entry name" value="Vanillyl_alc_oxidase_C-sub2"/>
</dbReference>
<comment type="cofactor">
    <cofactor evidence="1">
        <name>FAD</name>
        <dbReference type="ChEBI" id="CHEBI:57692"/>
    </cofactor>
</comment>
<dbReference type="SUPFAM" id="SSF56176">
    <property type="entry name" value="FAD-binding/transporter-associated domain-like"/>
    <property type="match status" value="1"/>
</dbReference>
<dbReference type="InterPro" id="IPR004113">
    <property type="entry name" value="FAD-bd_oxidored_4_C"/>
</dbReference>
<evidence type="ECO:0000256" key="7">
    <source>
        <dbReference type="ARBA" id="ARBA00038897"/>
    </source>
</evidence>
<accession>A0A2T1HUC0</accession>
<keyword evidence="5" id="KW-0809">Transit peptide</keyword>
<dbReference type="GO" id="GO:0071949">
    <property type="term" value="F:FAD binding"/>
    <property type="evidence" value="ECO:0007669"/>
    <property type="project" value="InterPro"/>
</dbReference>
<proteinExistence type="inferred from homology"/>
<keyword evidence="3" id="KW-0285">Flavoprotein</keyword>
<evidence type="ECO:0000259" key="8">
    <source>
        <dbReference type="PROSITE" id="PS51387"/>
    </source>
</evidence>
<dbReference type="EC" id="1.1.2.4" evidence="7"/>
<reference evidence="10" key="1">
    <citation type="submission" date="2018-03" db="EMBL/GenBank/DDBJ databases">
        <authorList>
            <person name="Sun L."/>
            <person name="Liu H."/>
            <person name="Chen W."/>
            <person name="Huang K."/>
            <person name="Liu W."/>
            <person name="Gao X."/>
        </authorList>
    </citation>
    <scope>NUCLEOTIDE SEQUENCE [LARGE SCALE GENOMIC DNA]</scope>
    <source>
        <strain evidence="10">SH9</strain>
    </source>
</reference>
<comment type="similarity">
    <text evidence="2">Belongs to the FAD-binding oxidoreductase/transferase type 4 family.</text>
</comment>
<keyword evidence="10" id="KW-1185">Reference proteome</keyword>
<dbReference type="OrthoDB" id="9811557at2"/>
<evidence type="ECO:0000313" key="9">
    <source>
        <dbReference type="EMBL" id="PSC05244.1"/>
    </source>
</evidence>
<dbReference type="EMBL" id="PVZS01000009">
    <property type="protein sequence ID" value="PSC05244.1"/>
    <property type="molecule type" value="Genomic_DNA"/>
</dbReference>
<dbReference type="AlphaFoldDB" id="A0A2T1HUC0"/>
<dbReference type="PANTHER" id="PTHR11748:SF111">
    <property type="entry name" value="D-LACTATE DEHYDROGENASE, MITOCHONDRIAL-RELATED"/>
    <property type="match status" value="1"/>
</dbReference>
<dbReference type="Pfam" id="PF02913">
    <property type="entry name" value="FAD-oxidase_C"/>
    <property type="match status" value="1"/>
</dbReference>
<dbReference type="SUPFAM" id="SSF55103">
    <property type="entry name" value="FAD-linked oxidases, C-terminal domain"/>
    <property type="match status" value="1"/>
</dbReference>
<dbReference type="Gene3D" id="3.30.70.2740">
    <property type="match status" value="1"/>
</dbReference>
<protein>
    <recommendedName>
        <fullName evidence="7">D-lactate dehydrogenase (cytochrome)</fullName>
        <ecNumber evidence="7">1.1.2.4</ecNumber>
    </recommendedName>
</protein>
<dbReference type="Gene3D" id="3.30.465.10">
    <property type="match status" value="1"/>
</dbReference>
<dbReference type="PROSITE" id="PS51387">
    <property type="entry name" value="FAD_PCMH"/>
    <property type="match status" value="1"/>
</dbReference>
<dbReference type="Pfam" id="PF01565">
    <property type="entry name" value="FAD_binding_4"/>
    <property type="match status" value="1"/>
</dbReference>
<dbReference type="InterPro" id="IPR036318">
    <property type="entry name" value="FAD-bd_PCMH-like_sf"/>
</dbReference>
<sequence>MQAGTDALNAAQGPARPTPEAIEAVTGGLLRQFGNRVVTSQAVREQHGHTLTWTPNQPPDLVVFPETTAEVVKIVKLCAAHRVPMVPFGTGTSLEGHVNAPFGGVSIDTSLMKRIIAVHAEDLDCVIEPGVTRKMLNEHLRDMGLFFPIDPGADASLGGMASTRASGTNAVRYGTMKDNVLSLTAVLANGEVVKTARRAKKSSAGYDLTRLFVGAEGTLGIITELTLKLHGIPEAISAGVCSFPSIAAACDVTIATIQSGIPVARIELADAAQIRAINLYSKLGLPEQPMLFVEFHGTDQGVREQAERFGEIAAEYGAGAFEWETKPEDRTRLWQARHDAYWAAHALRPGAKSLSTDVCVPISRLAECVEETQRDIAETGLLAPIVGHVGDGNFHVLPLFDGDDPAEVAKVKAFVERIVERALAMEGTCTGEHGVGQAKMKYLPLEHPAATLDAMRAVKLALDPMNIMNPGKIIPS</sequence>
<evidence type="ECO:0000256" key="6">
    <source>
        <dbReference type="ARBA" id="ARBA00023002"/>
    </source>
</evidence>
<evidence type="ECO:0000313" key="10">
    <source>
        <dbReference type="Proteomes" id="UP000239772"/>
    </source>
</evidence>
<dbReference type="InterPro" id="IPR016169">
    <property type="entry name" value="FAD-bd_PCMH_sub2"/>
</dbReference>
<dbReference type="PANTHER" id="PTHR11748">
    <property type="entry name" value="D-LACTATE DEHYDROGENASE"/>
    <property type="match status" value="1"/>
</dbReference>
<evidence type="ECO:0000256" key="2">
    <source>
        <dbReference type="ARBA" id="ARBA00008000"/>
    </source>
</evidence>
<dbReference type="Gene3D" id="1.10.45.10">
    <property type="entry name" value="Vanillyl-alcohol Oxidase, Chain A, domain 4"/>
    <property type="match status" value="1"/>
</dbReference>
<dbReference type="FunFam" id="1.10.45.10:FF:000001">
    <property type="entry name" value="D-lactate dehydrogenase mitochondrial"/>
    <property type="match status" value="1"/>
</dbReference>
<dbReference type="FunFam" id="3.30.70.2740:FF:000001">
    <property type="entry name" value="D-lactate dehydrogenase mitochondrial"/>
    <property type="match status" value="1"/>
</dbReference>
<dbReference type="RefSeq" id="WP_106336806.1">
    <property type="nucleotide sequence ID" value="NZ_PVZS01000009.1"/>
</dbReference>
<evidence type="ECO:0000256" key="5">
    <source>
        <dbReference type="ARBA" id="ARBA00022946"/>
    </source>
</evidence>
<evidence type="ECO:0000256" key="3">
    <source>
        <dbReference type="ARBA" id="ARBA00022630"/>
    </source>
</evidence>
<dbReference type="InterPro" id="IPR016164">
    <property type="entry name" value="FAD-linked_Oxase-like_C"/>
</dbReference>
<dbReference type="FunFam" id="3.30.465.10:FF:000016">
    <property type="entry name" value="probable D-lactate dehydrogenase, mitochondrial"/>
    <property type="match status" value="1"/>
</dbReference>
<gene>
    <name evidence="9" type="ORF">SLNSH_09780</name>
</gene>
<comment type="caution">
    <text evidence="9">The sequence shown here is derived from an EMBL/GenBank/DDBJ whole genome shotgun (WGS) entry which is preliminary data.</text>
</comment>
<dbReference type="GO" id="GO:1903457">
    <property type="term" value="P:lactate catabolic process"/>
    <property type="evidence" value="ECO:0007669"/>
    <property type="project" value="TreeGrafter"/>
</dbReference>
<dbReference type="Proteomes" id="UP000239772">
    <property type="component" value="Unassembled WGS sequence"/>
</dbReference>
<keyword evidence="4" id="KW-0274">FAD</keyword>
<organism evidence="9 10">
    <name type="scientific">Alsobacter soli</name>
    <dbReference type="NCBI Taxonomy" id="2109933"/>
    <lineage>
        <taxon>Bacteria</taxon>
        <taxon>Pseudomonadati</taxon>
        <taxon>Pseudomonadota</taxon>
        <taxon>Alphaproteobacteria</taxon>
        <taxon>Hyphomicrobiales</taxon>
        <taxon>Alsobacteraceae</taxon>
        <taxon>Alsobacter</taxon>
    </lineage>
</organism>
<feature type="domain" description="FAD-binding PCMH-type" evidence="8">
    <location>
        <begin position="55"/>
        <end position="232"/>
    </location>
</feature>
<name>A0A2T1HUC0_9HYPH</name>
<dbReference type="InterPro" id="IPR016166">
    <property type="entry name" value="FAD-bd_PCMH"/>
</dbReference>
<dbReference type="InterPro" id="IPR006094">
    <property type="entry name" value="Oxid_FAD_bind_N"/>
</dbReference>